<evidence type="ECO:0000313" key="2">
    <source>
        <dbReference type="EMBL" id="TFD91117.1"/>
    </source>
</evidence>
<dbReference type="Gene3D" id="3.90.245.10">
    <property type="entry name" value="Ribonucleoside hydrolase-like"/>
    <property type="match status" value="1"/>
</dbReference>
<evidence type="ECO:0000313" key="3">
    <source>
        <dbReference type="Proteomes" id="UP000298468"/>
    </source>
</evidence>
<dbReference type="GO" id="GO:0016799">
    <property type="term" value="F:hydrolase activity, hydrolyzing N-glycosyl compounds"/>
    <property type="evidence" value="ECO:0007669"/>
    <property type="project" value="InterPro"/>
</dbReference>
<sequence length="339" mass="36522">MRKTPRVRYHSGKVPALTSFETELHRVVQPRARVIIDNDFSGDPDGLVQLAHHVLSPSVEIRSIIGSHLKPGDPFDPSEHTADNAATAATTVLELLGRAGTIPVLTGSNQGMTDPLSPLRSAATDAIIAEAMRTDTDLPLFVACGAGLTEIASAYLLEPRIATRLTLIWIGGPEHDGLAVPPPGSHGPEYNLAIDIPAARVIFDSFMPIWQVPRDAYRQTLFSWAELLTDVRPHGAIGSHLYDALARVAVMAGSHGLHIGETYILGDSPLVLLTALQSSFEADPSSSAYVTRTVPRIRADGSYDVIPRQGPRPMRVYTRLDLRLLFADFTAKLAGHAAG</sequence>
<dbReference type="InterPro" id="IPR036452">
    <property type="entry name" value="Ribo_hydro-like"/>
</dbReference>
<accession>A0A4R9BWE0</accession>
<dbReference type="Pfam" id="PF01156">
    <property type="entry name" value="IU_nuc_hydro"/>
    <property type="match status" value="1"/>
</dbReference>
<keyword evidence="2" id="KW-0378">Hydrolase</keyword>
<feature type="domain" description="Inosine/uridine-preferring nucleoside hydrolase" evidence="1">
    <location>
        <begin position="34"/>
        <end position="249"/>
    </location>
</feature>
<dbReference type="AlphaFoldDB" id="A0A4R9BWE0"/>
<dbReference type="InterPro" id="IPR001910">
    <property type="entry name" value="Inosine/uridine_hydrolase_dom"/>
</dbReference>
<protein>
    <submittedName>
        <fullName evidence="2">Nucleoside hydrolase</fullName>
    </submittedName>
</protein>
<dbReference type="EMBL" id="SOHM01000018">
    <property type="protein sequence ID" value="TFD91117.1"/>
    <property type="molecule type" value="Genomic_DNA"/>
</dbReference>
<dbReference type="Proteomes" id="UP000298468">
    <property type="component" value="Unassembled WGS sequence"/>
</dbReference>
<comment type="caution">
    <text evidence="2">The sequence shown here is derived from an EMBL/GenBank/DDBJ whole genome shotgun (WGS) entry which is preliminary data.</text>
</comment>
<keyword evidence="3" id="KW-1185">Reference proteome</keyword>
<dbReference type="SUPFAM" id="SSF53590">
    <property type="entry name" value="Nucleoside hydrolase"/>
    <property type="match status" value="1"/>
</dbReference>
<organism evidence="2 3">
    <name type="scientific">Cryobacterium lactosi</name>
    <dbReference type="NCBI Taxonomy" id="1259202"/>
    <lineage>
        <taxon>Bacteria</taxon>
        <taxon>Bacillati</taxon>
        <taxon>Actinomycetota</taxon>
        <taxon>Actinomycetes</taxon>
        <taxon>Micrococcales</taxon>
        <taxon>Microbacteriaceae</taxon>
        <taxon>Cryobacterium</taxon>
    </lineage>
</organism>
<proteinExistence type="predicted"/>
<name>A0A4R9BWE0_9MICO</name>
<dbReference type="OrthoDB" id="2530052at2"/>
<gene>
    <name evidence="2" type="ORF">E3T61_09625</name>
</gene>
<reference evidence="2 3" key="1">
    <citation type="submission" date="2019-03" db="EMBL/GenBank/DDBJ databases">
        <title>Genomics of glacier-inhabiting Cryobacterium strains.</title>
        <authorList>
            <person name="Liu Q."/>
            <person name="Xin Y.-H."/>
        </authorList>
    </citation>
    <scope>NUCLEOTIDE SEQUENCE [LARGE SCALE GENOMIC DNA]</scope>
    <source>
        <strain evidence="2 3">Sr59</strain>
    </source>
</reference>
<evidence type="ECO:0000259" key="1">
    <source>
        <dbReference type="Pfam" id="PF01156"/>
    </source>
</evidence>